<gene>
    <name evidence="1" type="ORF">SAMN05216233_10643</name>
</gene>
<accession>A0A1G5EIT7</accession>
<dbReference type="Proteomes" id="UP000198870">
    <property type="component" value="Unassembled WGS sequence"/>
</dbReference>
<dbReference type="RefSeq" id="WP_092210485.1">
    <property type="nucleotide sequence ID" value="NZ_FMUX01000006.1"/>
</dbReference>
<dbReference type="OrthoDB" id="5416968at2"/>
<reference evidence="1 2" key="1">
    <citation type="submission" date="2016-10" db="EMBL/GenBank/DDBJ databases">
        <authorList>
            <person name="de Groot N.N."/>
        </authorList>
    </citation>
    <scope>NUCLEOTIDE SEQUENCE [LARGE SCALE GENOMIC DNA]</scope>
    <source>
        <strain evidence="1 2">AA1</strain>
    </source>
</reference>
<sequence length="176" mass="19483">MATAEKQDVTLKTMCENLAAFAVDREDIKQLLATLPENDDVKTVTVEYELQLLKIISAGWAISVYMDGKKEKESLAEHFWLIIREFSKNLSETLHLTTGADVDYFETLKKRLNTYLAAMEKTGSGEATQAVGPEFARLCGSPDNAFVTLNGARIFHLTVTAVQEYVGSVKIVTESA</sequence>
<organism evidence="1 2">
    <name type="scientific">Desulfoluna spongiiphila</name>
    <dbReference type="NCBI Taxonomy" id="419481"/>
    <lineage>
        <taxon>Bacteria</taxon>
        <taxon>Pseudomonadati</taxon>
        <taxon>Thermodesulfobacteriota</taxon>
        <taxon>Desulfobacteria</taxon>
        <taxon>Desulfobacterales</taxon>
        <taxon>Desulfolunaceae</taxon>
        <taxon>Desulfoluna</taxon>
    </lineage>
</organism>
<name>A0A1G5EIT7_9BACT</name>
<dbReference type="STRING" id="419481.SAMN05216233_10643"/>
<protein>
    <submittedName>
        <fullName evidence="1">Uncharacterized protein</fullName>
    </submittedName>
</protein>
<keyword evidence="2" id="KW-1185">Reference proteome</keyword>
<proteinExistence type="predicted"/>
<dbReference type="AlphaFoldDB" id="A0A1G5EIT7"/>
<evidence type="ECO:0000313" key="2">
    <source>
        <dbReference type="Proteomes" id="UP000198870"/>
    </source>
</evidence>
<evidence type="ECO:0000313" key="1">
    <source>
        <dbReference type="EMBL" id="SCY26862.1"/>
    </source>
</evidence>
<dbReference type="EMBL" id="FMUX01000006">
    <property type="protein sequence ID" value="SCY26862.1"/>
    <property type="molecule type" value="Genomic_DNA"/>
</dbReference>